<dbReference type="InterPro" id="IPR013106">
    <property type="entry name" value="Ig_V-set"/>
</dbReference>
<evidence type="ECO:0000259" key="1">
    <source>
        <dbReference type="PROSITE" id="PS50835"/>
    </source>
</evidence>
<dbReference type="InterPro" id="IPR050150">
    <property type="entry name" value="IgV_Light_Chain"/>
</dbReference>
<dbReference type="AlphaFoldDB" id="A0A8C8DGH3"/>
<reference evidence="2" key="1">
    <citation type="submission" date="2025-08" db="UniProtKB">
        <authorList>
            <consortium name="Ensembl"/>
        </authorList>
    </citation>
    <scope>IDENTIFICATION</scope>
</reference>
<dbReference type="PANTHER" id="PTHR23267">
    <property type="entry name" value="IMMUNOGLOBULIN LIGHT CHAIN"/>
    <property type="match status" value="1"/>
</dbReference>
<feature type="domain" description="Ig-like" evidence="1">
    <location>
        <begin position="38"/>
        <end position="115"/>
    </location>
</feature>
<dbReference type="Ensembl" id="ENSOSIT00000004583.1">
    <property type="protein sequence ID" value="ENSOSIP00000004279.1"/>
    <property type="gene ID" value="ENSOSIG00000002904.1"/>
</dbReference>
<dbReference type="PROSITE" id="PS50835">
    <property type="entry name" value="IG_LIKE"/>
    <property type="match status" value="1"/>
</dbReference>
<accession>A0A8C8DGH3</accession>
<proteinExistence type="predicted"/>
<evidence type="ECO:0000313" key="2">
    <source>
        <dbReference type="Ensembl" id="ENSOSIP00000004279.1"/>
    </source>
</evidence>
<evidence type="ECO:0000313" key="3">
    <source>
        <dbReference type="Proteomes" id="UP000694383"/>
    </source>
</evidence>
<dbReference type="InterPro" id="IPR036179">
    <property type="entry name" value="Ig-like_dom_sf"/>
</dbReference>
<name>A0A8C8DGH3_9TELE</name>
<organism evidence="2 3">
    <name type="scientific">Oryzias sinensis</name>
    <name type="common">Chinese medaka</name>
    <dbReference type="NCBI Taxonomy" id="183150"/>
    <lineage>
        <taxon>Eukaryota</taxon>
        <taxon>Metazoa</taxon>
        <taxon>Chordata</taxon>
        <taxon>Craniata</taxon>
        <taxon>Vertebrata</taxon>
        <taxon>Euteleostomi</taxon>
        <taxon>Actinopterygii</taxon>
        <taxon>Neopterygii</taxon>
        <taxon>Teleostei</taxon>
        <taxon>Neoteleostei</taxon>
        <taxon>Acanthomorphata</taxon>
        <taxon>Ovalentaria</taxon>
        <taxon>Atherinomorphae</taxon>
        <taxon>Beloniformes</taxon>
        <taxon>Adrianichthyidae</taxon>
        <taxon>Oryziinae</taxon>
        <taxon>Oryzias</taxon>
    </lineage>
</organism>
<protein>
    <recommendedName>
        <fullName evidence="1">Ig-like domain-containing protein</fullName>
    </recommendedName>
</protein>
<dbReference type="Gene3D" id="2.60.40.10">
    <property type="entry name" value="Immunoglobulins"/>
    <property type="match status" value="1"/>
</dbReference>
<dbReference type="InterPro" id="IPR007110">
    <property type="entry name" value="Ig-like_dom"/>
</dbReference>
<sequence length="129" mass="14355">MFVCTSRQKIKTVLVAICSKLSFMLNIGKFNINHSAVGGNVSISCTTSRDVYRHIGKHRLSWYQQKNGEFPKLLIYDASTRASGTPSRFTGSGSYSDFNLTISGIQAEDAAVYYCLGFHFIPSPRVFTQ</sequence>
<keyword evidence="3" id="KW-1185">Reference proteome</keyword>
<dbReference type="Proteomes" id="UP000694383">
    <property type="component" value="Unplaced"/>
</dbReference>
<dbReference type="GeneTree" id="ENSGT01080000257344"/>
<reference evidence="2" key="2">
    <citation type="submission" date="2025-09" db="UniProtKB">
        <authorList>
            <consortium name="Ensembl"/>
        </authorList>
    </citation>
    <scope>IDENTIFICATION</scope>
</reference>
<dbReference type="InterPro" id="IPR013783">
    <property type="entry name" value="Ig-like_fold"/>
</dbReference>
<dbReference type="Pfam" id="PF07686">
    <property type="entry name" value="V-set"/>
    <property type="match status" value="1"/>
</dbReference>
<dbReference type="SMART" id="SM00406">
    <property type="entry name" value="IGv"/>
    <property type="match status" value="1"/>
</dbReference>
<dbReference type="SUPFAM" id="SSF48726">
    <property type="entry name" value="Immunoglobulin"/>
    <property type="match status" value="1"/>
</dbReference>